<keyword evidence="3" id="KW-1185">Reference proteome</keyword>
<evidence type="ECO:0000256" key="1">
    <source>
        <dbReference type="SAM" id="MobiDB-lite"/>
    </source>
</evidence>
<feature type="region of interest" description="Disordered" evidence="1">
    <location>
        <begin position="340"/>
        <end position="370"/>
    </location>
</feature>
<evidence type="ECO:0000313" key="3">
    <source>
        <dbReference type="Proteomes" id="UP001178508"/>
    </source>
</evidence>
<dbReference type="EMBL" id="OY660872">
    <property type="protein sequence ID" value="CAJ1064773.1"/>
    <property type="molecule type" value="Genomic_DNA"/>
</dbReference>
<evidence type="ECO:0000313" key="2">
    <source>
        <dbReference type="EMBL" id="CAJ1064773.1"/>
    </source>
</evidence>
<protein>
    <submittedName>
        <fullName evidence="2">Uncharacterized protein LOC117540270</fullName>
    </submittedName>
</protein>
<dbReference type="Proteomes" id="UP001178508">
    <property type="component" value="Chromosome 9"/>
</dbReference>
<reference evidence="2" key="1">
    <citation type="submission" date="2023-08" db="EMBL/GenBank/DDBJ databases">
        <authorList>
            <person name="Alioto T."/>
            <person name="Alioto T."/>
            <person name="Gomez Garrido J."/>
        </authorList>
    </citation>
    <scope>NUCLEOTIDE SEQUENCE</scope>
</reference>
<dbReference type="AlphaFoldDB" id="A0AAV1FUL0"/>
<dbReference type="PANTHER" id="PTHR47577">
    <property type="entry name" value="THAP DOMAIN-CONTAINING PROTEIN 6"/>
    <property type="match status" value="1"/>
</dbReference>
<proteinExistence type="predicted"/>
<organism evidence="2 3">
    <name type="scientific">Xyrichtys novacula</name>
    <name type="common">Pearly razorfish</name>
    <name type="synonym">Hemipteronotus novacula</name>
    <dbReference type="NCBI Taxonomy" id="13765"/>
    <lineage>
        <taxon>Eukaryota</taxon>
        <taxon>Metazoa</taxon>
        <taxon>Chordata</taxon>
        <taxon>Craniata</taxon>
        <taxon>Vertebrata</taxon>
        <taxon>Euteleostomi</taxon>
        <taxon>Actinopterygii</taxon>
        <taxon>Neopterygii</taxon>
        <taxon>Teleostei</taxon>
        <taxon>Neoteleostei</taxon>
        <taxon>Acanthomorphata</taxon>
        <taxon>Eupercaria</taxon>
        <taxon>Labriformes</taxon>
        <taxon>Labridae</taxon>
        <taxon>Xyrichtys</taxon>
    </lineage>
</organism>
<name>A0AAV1FUL0_XYRNO</name>
<sequence length="399" mass="44756">MQVFSKATSAALRYLVEEEQRPQSYLVTSWFLEKVDHWFDLMSSQNVVTALSLFKVEEYEKAIHFLQDRIHLFRGLKIGHLGSWKLVQTGLVMATRVILEVQQDLFSKGHKFVLTSRFTQDCLENTFSCIRQRNPVPTPAGFHYALRAVTVGQFLTTVPTGNYLDDGSNHLADFLDLKRSSCSPPPVVSLEQLDDPASPPDVTKTESCVLYHLARYIVKRVISCSLCEECQSSLIENENTSERDVLFRLKEFKRGALYRPSDEVFSLIQSVEQLFQATSVDSLIESTNAVAMLEQAAMKLDSNLPSCHMLQKKILTRYIRLRLRIVSKFISAAKKKDTQRGCFSSKSQSKRGKKKQATSTATMATSSRPLPSPLLVAMDVFGLSTPSPSPADSSGPSLQ</sequence>
<dbReference type="PANTHER" id="PTHR47577:SF2">
    <property type="entry name" value="THAP DOMAIN CONTAINING 9"/>
    <property type="match status" value="1"/>
</dbReference>
<feature type="compositionally biased region" description="Low complexity" evidence="1">
    <location>
        <begin position="357"/>
        <end position="367"/>
    </location>
</feature>
<accession>A0AAV1FUL0</accession>
<gene>
    <name evidence="2" type="ORF">XNOV1_A036441</name>
</gene>